<feature type="region of interest" description="Disordered" evidence="3">
    <location>
        <begin position="635"/>
        <end position="720"/>
    </location>
</feature>
<dbReference type="EMBL" id="CAJFCJ010000009">
    <property type="protein sequence ID" value="CAD5118869.1"/>
    <property type="molecule type" value="Genomic_DNA"/>
</dbReference>
<reference evidence="6 7" key="1">
    <citation type="submission" date="2020-08" db="EMBL/GenBank/DDBJ databases">
        <authorList>
            <person name="Hejnol A."/>
        </authorList>
    </citation>
    <scope>NUCLEOTIDE SEQUENCE [LARGE SCALE GENOMIC DNA]</scope>
</reference>
<dbReference type="SUPFAM" id="SSF53098">
    <property type="entry name" value="Ribonuclease H-like"/>
    <property type="match status" value="1"/>
</dbReference>
<feature type="coiled-coil region" evidence="2">
    <location>
        <begin position="958"/>
        <end position="985"/>
    </location>
</feature>
<evidence type="ECO:0000313" key="7">
    <source>
        <dbReference type="Proteomes" id="UP000549394"/>
    </source>
</evidence>
<evidence type="ECO:0000256" key="2">
    <source>
        <dbReference type="SAM" id="Coils"/>
    </source>
</evidence>
<feature type="region of interest" description="Disordered" evidence="3">
    <location>
        <begin position="747"/>
        <end position="767"/>
    </location>
</feature>
<feature type="region of interest" description="Disordered" evidence="3">
    <location>
        <begin position="796"/>
        <end position="831"/>
    </location>
</feature>
<dbReference type="GO" id="GO:0005634">
    <property type="term" value="C:nucleus"/>
    <property type="evidence" value="ECO:0007669"/>
    <property type="project" value="TreeGrafter"/>
</dbReference>
<feature type="domain" description="DNA polymerase delta/zeta catalytic subunit N-terminal" evidence="4">
    <location>
        <begin position="56"/>
        <end position="135"/>
    </location>
</feature>
<dbReference type="Proteomes" id="UP000549394">
    <property type="component" value="Unassembled WGS sequence"/>
</dbReference>
<feature type="compositionally biased region" description="Acidic residues" evidence="3">
    <location>
        <begin position="361"/>
        <end position="375"/>
    </location>
</feature>
<feature type="compositionally biased region" description="Basic residues" evidence="3">
    <location>
        <begin position="635"/>
        <end position="644"/>
    </location>
</feature>
<feature type="compositionally biased region" description="Polar residues" evidence="3">
    <location>
        <begin position="809"/>
        <end position="827"/>
    </location>
</feature>
<gene>
    <name evidence="6" type="ORF">DGYR_LOCUS7182</name>
</gene>
<keyword evidence="2" id="KW-0175">Coiled coil</keyword>
<dbReference type="InterPro" id="IPR056435">
    <property type="entry name" value="DPOD/Z_N"/>
</dbReference>
<sequence>MFDVRIVYMDYYLTSPIPDYDPIVRELDDCIVHNIPVLRIFGSTATGEKVCAHIHGVLPYLFVIAPNMEDDEELIKYGRLLAYSVEKALNLSSASKQENSEKVHSVQTVRAFRMYGYSGEENVFFKLFLYDPADLKRVSTLLLEGAILNTVFQPHQVHVPYNLQFLIDYNLRGMDYLKAKRAKKREDANRQSYCQLEVDIIATDITNADESSLNGRNPALEYIWKEEGKTKPSLSRTPSIQSKYEYDTDGLQRLNEVVERFRGDASIQSTPDATALEVGDEPVVSRETIERLSSTQLQKAKEGKEILLRKAKSGDAEAFKQLDAQDMFQLEEGDSILLAHNEDEEEDESIDEKTHVKREDEREEDEEDEENDEVEKDISNTTIPQLDGVSDMDEKSENNIEKFSSNLASLKLKTSSNSHVFLDLRPNKSQLALAKRSGSKRDDGAICEHVELLEESDDDEKIELGPKPLMVDLRVPQTIASTGTRVDLRNLCRLSPLMTALTAEKLRKKNKKIKESSPILESLKRKNRFRIQYGRNKNIRLTANDRNEIDANIDDNQITPTVCMSDGEADYFCSKSTAQEKRNLKDTLKTQVVFANISTKRCKSFNRMRHSRFMPKKTLLRRRLQEHKLRKLKLLKRKKTRKVQTAKELPEPELEPEPESIKDGQKNDIEEENDKIDSEKVDWDEYNQLEKSPNNTRDQEATTESSHTEEIPPLVPADKIDENLLNSSQASEKLNIPEIREILAEADSTENTKESQGERYGDKVGNDHATDYADVGMKLALLSPAKEERQGIWALSPASPNMVNGGGQKDNTYSSPNPPQNVQSATPPNDHMMENNLMTVDCNEEKAEVLNLSIHDKKEEEERQDQAINNTFLIPEFNFCHNDNMNKQSSCDLSVTSSIQAPPIDLLKMAVEAANINNNADEEDCIITENHYRPAPIMQQNMIQGSCNMAKMIEIQNQQAAQQAKRRQQQQLAVHQRQQEQYRMQQYEREKHFQQYQHQSHHQIPQQQQRYYSSYAAIPQQSYIEHQQSTYDPNANAYRAQSMSYTTQYSHMYPSTGTFNYSPYTSHLSNTGQNDSYSTFSDAGHGMYRQHQRYPQS</sequence>
<dbReference type="GO" id="GO:0016035">
    <property type="term" value="C:zeta DNA polymerase complex"/>
    <property type="evidence" value="ECO:0007669"/>
    <property type="project" value="InterPro"/>
</dbReference>
<dbReference type="Pfam" id="PF24055">
    <property type="entry name" value="POL3_N"/>
    <property type="match status" value="1"/>
</dbReference>
<comment type="catalytic activity">
    <reaction evidence="1">
        <text>DNA(n) + a 2'-deoxyribonucleoside 5'-triphosphate = DNA(n+1) + diphosphate</text>
        <dbReference type="Rhea" id="RHEA:22508"/>
        <dbReference type="Rhea" id="RHEA-COMP:17339"/>
        <dbReference type="Rhea" id="RHEA-COMP:17340"/>
        <dbReference type="ChEBI" id="CHEBI:33019"/>
        <dbReference type="ChEBI" id="CHEBI:61560"/>
        <dbReference type="ChEBI" id="CHEBI:173112"/>
        <dbReference type="EC" id="2.7.7.7"/>
    </reaction>
</comment>
<proteinExistence type="predicted"/>
<evidence type="ECO:0000256" key="1">
    <source>
        <dbReference type="ARBA" id="ARBA00049244"/>
    </source>
</evidence>
<feature type="compositionally biased region" description="Basic and acidic residues" evidence="3">
    <location>
        <begin position="750"/>
        <end position="767"/>
    </location>
</feature>
<feature type="compositionally biased region" description="Basic and acidic residues" evidence="3">
    <location>
        <begin position="351"/>
        <end position="360"/>
    </location>
</feature>
<evidence type="ECO:0000313" key="6">
    <source>
        <dbReference type="EMBL" id="CAD5118869.1"/>
    </source>
</evidence>
<dbReference type="GO" id="GO:0042276">
    <property type="term" value="P:error-prone translesion synthesis"/>
    <property type="evidence" value="ECO:0007669"/>
    <property type="project" value="TreeGrafter"/>
</dbReference>
<dbReference type="Gene3D" id="3.30.342.10">
    <property type="entry name" value="DNA Polymerase, chain B, domain 1"/>
    <property type="match status" value="1"/>
</dbReference>
<feature type="domain" description="DNA polymerase zeta catalytic subunit N-terminal" evidence="5">
    <location>
        <begin position="1"/>
        <end position="55"/>
    </location>
</feature>
<dbReference type="InterPro" id="IPR030559">
    <property type="entry name" value="PolZ_Rev3"/>
</dbReference>
<organism evidence="6 7">
    <name type="scientific">Dimorphilus gyrociliatus</name>
    <dbReference type="NCBI Taxonomy" id="2664684"/>
    <lineage>
        <taxon>Eukaryota</taxon>
        <taxon>Metazoa</taxon>
        <taxon>Spiralia</taxon>
        <taxon>Lophotrochozoa</taxon>
        <taxon>Annelida</taxon>
        <taxon>Polychaeta</taxon>
        <taxon>Polychaeta incertae sedis</taxon>
        <taxon>Dinophilidae</taxon>
        <taxon>Dimorphilus</taxon>
    </lineage>
</organism>
<feature type="region of interest" description="Disordered" evidence="3">
    <location>
        <begin position="339"/>
        <end position="392"/>
    </location>
</feature>
<dbReference type="GO" id="GO:0003887">
    <property type="term" value="F:DNA-directed DNA polymerase activity"/>
    <property type="evidence" value="ECO:0007669"/>
    <property type="project" value="UniProtKB-EC"/>
</dbReference>
<dbReference type="PANTHER" id="PTHR45812">
    <property type="entry name" value="DNA POLYMERASE ZETA CATALYTIC SUBUNIT"/>
    <property type="match status" value="1"/>
</dbReference>
<dbReference type="GO" id="GO:0000724">
    <property type="term" value="P:double-strand break repair via homologous recombination"/>
    <property type="evidence" value="ECO:0007669"/>
    <property type="project" value="TreeGrafter"/>
</dbReference>
<keyword evidence="7" id="KW-1185">Reference proteome</keyword>
<feature type="compositionally biased region" description="Basic and acidic residues" evidence="3">
    <location>
        <begin position="659"/>
        <end position="668"/>
    </location>
</feature>
<evidence type="ECO:0000256" key="3">
    <source>
        <dbReference type="SAM" id="MobiDB-lite"/>
    </source>
</evidence>
<dbReference type="AlphaFoldDB" id="A0A7I8VRI4"/>
<dbReference type="Pfam" id="PF24065">
    <property type="entry name" value="REV3_N"/>
    <property type="match status" value="1"/>
</dbReference>
<dbReference type="InterPro" id="IPR012337">
    <property type="entry name" value="RNaseH-like_sf"/>
</dbReference>
<accession>A0A7I8VRI4</accession>
<comment type="caution">
    <text evidence="6">The sequence shown here is derived from an EMBL/GenBank/DDBJ whole genome shotgun (WGS) entry which is preliminary data.</text>
</comment>
<protein>
    <submittedName>
        <fullName evidence="6">Uncharacterized protein</fullName>
    </submittedName>
</protein>
<dbReference type="OrthoDB" id="2414538at2759"/>
<name>A0A7I8VRI4_9ANNE</name>
<evidence type="ECO:0000259" key="5">
    <source>
        <dbReference type="Pfam" id="PF24065"/>
    </source>
</evidence>
<dbReference type="PANTHER" id="PTHR45812:SF1">
    <property type="entry name" value="DNA POLYMERASE ZETA CATALYTIC SUBUNIT"/>
    <property type="match status" value="1"/>
</dbReference>
<evidence type="ECO:0000259" key="4">
    <source>
        <dbReference type="Pfam" id="PF24055"/>
    </source>
</evidence>
<dbReference type="InterPro" id="IPR056447">
    <property type="entry name" value="REV3_N"/>
</dbReference>